<dbReference type="Pfam" id="PF02826">
    <property type="entry name" value="2-Hacid_dh_C"/>
    <property type="match status" value="1"/>
</dbReference>
<dbReference type="PANTHER" id="PTHR43761">
    <property type="entry name" value="D-ISOMER SPECIFIC 2-HYDROXYACID DEHYDROGENASE FAMILY PROTEIN (AFU_ORTHOLOGUE AFUA_1G13630)"/>
    <property type="match status" value="1"/>
</dbReference>
<dbReference type="GO" id="GO:0016616">
    <property type="term" value="F:oxidoreductase activity, acting on the CH-OH group of donors, NAD or NADP as acceptor"/>
    <property type="evidence" value="ECO:0007669"/>
    <property type="project" value="InterPro"/>
</dbReference>
<reference evidence="8" key="1">
    <citation type="journal article" date="2016" name="Genome Announc.">
        <title>Draft genome sequences of fungus Aspergillus calidoustus.</title>
        <authorList>
            <person name="Horn F."/>
            <person name="Linde J."/>
            <person name="Mattern D.J."/>
            <person name="Walther G."/>
            <person name="Guthke R."/>
            <person name="Scherlach K."/>
            <person name="Martin K."/>
            <person name="Brakhage A.A."/>
            <person name="Petzke L."/>
            <person name="Valiante V."/>
        </authorList>
    </citation>
    <scope>NUCLEOTIDE SEQUENCE [LARGE SCALE GENOMIC DNA]</scope>
    <source>
        <strain evidence="8">SF006504</strain>
    </source>
</reference>
<feature type="domain" description="D-isomer specific 2-hydroxyacid dehydrogenase NAD-binding" evidence="6">
    <location>
        <begin position="130"/>
        <end position="316"/>
    </location>
</feature>
<evidence type="ECO:0000259" key="5">
    <source>
        <dbReference type="Pfam" id="PF00389"/>
    </source>
</evidence>
<dbReference type="InterPro" id="IPR036291">
    <property type="entry name" value="NAD(P)-bd_dom_sf"/>
</dbReference>
<evidence type="ECO:0000256" key="3">
    <source>
        <dbReference type="ARBA" id="ARBA00023027"/>
    </source>
</evidence>
<dbReference type="SUPFAM" id="SSF51735">
    <property type="entry name" value="NAD(P)-binding Rossmann-fold domains"/>
    <property type="match status" value="1"/>
</dbReference>
<dbReference type="Proteomes" id="UP000054771">
    <property type="component" value="Unassembled WGS sequence"/>
</dbReference>
<gene>
    <name evidence="7" type="ORF">ASPCAL03036</name>
</gene>
<evidence type="ECO:0000313" key="8">
    <source>
        <dbReference type="Proteomes" id="UP000054771"/>
    </source>
</evidence>
<protein>
    <recommendedName>
        <fullName evidence="9">Glycerate dehydrogenase</fullName>
    </recommendedName>
</protein>
<dbReference type="STRING" id="454130.A0A0U5GPC9"/>
<keyword evidence="3" id="KW-0520">NAD</keyword>
<dbReference type="Gene3D" id="3.40.50.720">
    <property type="entry name" value="NAD(P)-binding Rossmann-like Domain"/>
    <property type="match status" value="2"/>
</dbReference>
<dbReference type="OMA" id="CLEECHC"/>
<dbReference type="PANTHER" id="PTHR43761:SF1">
    <property type="entry name" value="D-ISOMER SPECIFIC 2-HYDROXYACID DEHYDROGENASE CATALYTIC DOMAIN-CONTAINING PROTEIN-RELATED"/>
    <property type="match status" value="1"/>
</dbReference>
<name>A0A0U5GPC9_ASPCI</name>
<feature type="domain" description="D-isomer specific 2-hydroxyacid dehydrogenase catalytic" evidence="5">
    <location>
        <begin position="53"/>
        <end position="344"/>
    </location>
</feature>
<evidence type="ECO:0000259" key="6">
    <source>
        <dbReference type="Pfam" id="PF02826"/>
    </source>
</evidence>
<keyword evidence="8" id="KW-1185">Reference proteome</keyword>
<dbReference type="GO" id="GO:0051287">
    <property type="term" value="F:NAD binding"/>
    <property type="evidence" value="ECO:0007669"/>
    <property type="project" value="InterPro"/>
</dbReference>
<dbReference type="InterPro" id="IPR050418">
    <property type="entry name" value="D-iso_2-hydroxyacid_DH_PdxB"/>
</dbReference>
<dbReference type="OrthoDB" id="298012at2759"/>
<dbReference type="Pfam" id="PF00389">
    <property type="entry name" value="2-Hacid_dh"/>
    <property type="match status" value="1"/>
</dbReference>
<dbReference type="SUPFAM" id="SSF52283">
    <property type="entry name" value="Formate/glycerate dehydrogenase catalytic domain-like"/>
    <property type="match status" value="1"/>
</dbReference>
<keyword evidence="2 4" id="KW-0560">Oxidoreductase</keyword>
<dbReference type="EMBL" id="CDMC01000002">
    <property type="protein sequence ID" value="CEN60600.1"/>
    <property type="molecule type" value="Genomic_DNA"/>
</dbReference>
<accession>A0A0U5GPC9</accession>
<dbReference type="InterPro" id="IPR029753">
    <property type="entry name" value="D-isomer_DH_CS"/>
</dbReference>
<dbReference type="InterPro" id="IPR006139">
    <property type="entry name" value="D-isomer_2_OHA_DH_cat_dom"/>
</dbReference>
<evidence type="ECO:0000256" key="4">
    <source>
        <dbReference type="RuleBase" id="RU003719"/>
    </source>
</evidence>
<evidence type="ECO:0000256" key="2">
    <source>
        <dbReference type="ARBA" id="ARBA00023002"/>
    </source>
</evidence>
<dbReference type="PROSITE" id="PS00671">
    <property type="entry name" value="D_2_HYDROXYACID_DH_3"/>
    <property type="match status" value="1"/>
</dbReference>
<evidence type="ECO:0000313" key="7">
    <source>
        <dbReference type="EMBL" id="CEN60600.1"/>
    </source>
</evidence>
<comment type="similarity">
    <text evidence="1 4">Belongs to the D-isomer specific 2-hydroxyacid dehydrogenase family.</text>
</comment>
<dbReference type="InterPro" id="IPR006140">
    <property type="entry name" value="D-isomer_DH_NAD-bd"/>
</dbReference>
<organism evidence="7 8">
    <name type="scientific">Aspergillus calidoustus</name>
    <dbReference type="NCBI Taxonomy" id="454130"/>
    <lineage>
        <taxon>Eukaryota</taxon>
        <taxon>Fungi</taxon>
        <taxon>Dikarya</taxon>
        <taxon>Ascomycota</taxon>
        <taxon>Pezizomycotina</taxon>
        <taxon>Eurotiomycetes</taxon>
        <taxon>Eurotiomycetidae</taxon>
        <taxon>Eurotiales</taxon>
        <taxon>Aspergillaceae</taxon>
        <taxon>Aspergillus</taxon>
        <taxon>Aspergillus subgen. Nidulantes</taxon>
    </lineage>
</organism>
<proteinExistence type="inferred from homology"/>
<sequence>MIQVGTNVAQTQLKMSSSISPEAQHHVVCLEECHCPIPGFSFPHTYTGYASVPLDEEEIVSRLHDATIAITTIVPITPEIISQCPRLKCVFVMATGVEWVDIPAFTARGITVMNAPQANVSSVAEHAIALYFSSRRRVVSMHNLVMDGDEWAEKRTLVHRFGGGLGEPPHTTQQEVVAIVGYGALGRRIEMIARALGMQVLVAERKGVMGAEVREGRVGFETALQRATVVMITAAKRAETVDLISEEELKSMRADALVINVARGGIVNEGALAKALKEEWIAGAATDVFDGEPPVRGQSLLLDKGVPNLTVSPHIAWFSESTIRNLQDLLVRGVEGYVEGNPINVVC</sequence>
<evidence type="ECO:0000256" key="1">
    <source>
        <dbReference type="ARBA" id="ARBA00005854"/>
    </source>
</evidence>
<evidence type="ECO:0008006" key="9">
    <source>
        <dbReference type="Google" id="ProtNLM"/>
    </source>
</evidence>
<dbReference type="AlphaFoldDB" id="A0A0U5GPC9"/>